<dbReference type="OrthoDB" id="9797882at2"/>
<feature type="domain" description="Inosine/uridine-preferring nucleoside hydrolase" evidence="3">
    <location>
        <begin position="40"/>
        <end position="364"/>
    </location>
</feature>
<dbReference type="EMBL" id="CP001614">
    <property type="protein sequence ID" value="ACR12026.1"/>
    <property type="molecule type" value="Genomic_DNA"/>
</dbReference>
<dbReference type="KEGG" id="ttu:TERTU_4228"/>
<accession>C5BI53</accession>
<dbReference type="GO" id="GO:0006152">
    <property type="term" value="P:purine nucleoside catabolic process"/>
    <property type="evidence" value="ECO:0007669"/>
    <property type="project" value="TreeGrafter"/>
</dbReference>
<dbReference type="PANTHER" id="PTHR12304">
    <property type="entry name" value="INOSINE-URIDINE PREFERRING NUCLEOSIDE HYDROLASE"/>
    <property type="match status" value="1"/>
</dbReference>
<dbReference type="SUPFAM" id="SSF53590">
    <property type="entry name" value="Nucleoside hydrolase"/>
    <property type="match status" value="1"/>
</dbReference>
<dbReference type="InterPro" id="IPR023186">
    <property type="entry name" value="IUNH"/>
</dbReference>
<keyword evidence="5" id="KW-1185">Reference proteome</keyword>
<dbReference type="HOGENOM" id="CLU_036838_7_0_6"/>
<dbReference type="InterPro" id="IPR001910">
    <property type="entry name" value="Inosine/uridine_hydrolase_dom"/>
</dbReference>
<dbReference type="eggNOG" id="COG1957">
    <property type="taxonomic scope" value="Bacteria"/>
</dbReference>
<dbReference type="GO" id="GO:0008477">
    <property type="term" value="F:purine nucleosidase activity"/>
    <property type="evidence" value="ECO:0007669"/>
    <property type="project" value="TreeGrafter"/>
</dbReference>
<protein>
    <submittedName>
        <fullName evidence="4">Inosine-uridine preferring nucleoside hydrolase</fullName>
    </submittedName>
</protein>
<dbReference type="PANTHER" id="PTHR12304:SF4">
    <property type="entry name" value="URIDINE NUCLEOSIDASE"/>
    <property type="match status" value="1"/>
</dbReference>
<proteinExistence type="predicted"/>
<dbReference type="Proteomes" id="UP000009080">
    <property type="component" value="Chromosome"/>
</dbReference>
<sequence length="380" mass="42845">MISVLLPRSLRRGFSVLLRGVLLWQCVILSVQAAPAKRKVILDDDGFGVAQWMVVQDANSEVLGVTQVSGNRWLAWNTQWALRALELANRSDIPVYSGAVFPLLNTEKSTHLWEQRYGKLIWKGAWQREWVEETEQSTPTYHAWDQVPDLPEGNPSTKAQAEHAANFMIRMVHQYPGEVSIIATGPLTNIALAQSLDPAFASLAKELVYMGGSLQPQQTLNNTAAAQFAREFINSPRREFNWRWDPEAVRIALRAPWRKIVMVPVDPSTDTQLTPALLKKMSRRDNALSKVVAGREPNFPLWDEIATGVWLDEGLIANAAELYIDCVSEFGPSYGDTLSWSEDYRPHQGEQLQTVVKTVDVKGLEKLMIRLLNQPLFTEQ</sequence>
<name>C5BI53_TERTT</name>
<reference evidence="4 5" key="1">
    <citation type="journal article" date="2009" name="PLoS ONE">
        <title>The complete genome of Teredinibacter turnerae T7901: an intracellular endosymbiont of marine wood-boring bivalves (shipworms).</title>
        <authorList>
            <person name="Yang J.C."/>
            <person name="Madupu R."/>
            <person name="Durkin A.S."/>
            <person name="Ekborg N.A."/>
            <person name="Pedamallu C.S."/>
            <person name="Hostetler J.B."/>
            <person name="Radune D."/>
            <person name="Toms B.S."/>
            <person name="Henrissat B."/>
            <person name="Coutinho P.M."/>
            <person name="Schwarz S."/>
            <person name="Field L."/>
            <person name="Trindade-Silva A.E."/>
            <person name="Soares C.A.G."/>
            <person name="Elshahawi S."/>
            <person name="Hanora A."/>
            <person name="Schmidt E.W."/>
            <person name="Haygood M.G."/>
            <person name="Posfai J."/>
            <person name="Benner J."/>
            <person name="Madinger C."/>
            <person name="Nove J."/>
            <person name="Anton B."/>
            <person name="Chaudhary K."/>
            <person name="Foster J."/>
            <person name="Holman A."/>
            <person name="Kumar S."/>
            <person name="Lessard P.A."/>
            <person name="Luyten Y.A."/>
            <person name="Slatko B."/>
            <person name="Wood N."/>
            <person name="Wu B."/>
            <person name="Teplitski M."/>
            <person name="Mougous J.D."/>
            <person name="Ward N."/>
            <person name="Eisen J.A."/>
            <person name="Badger J.H."/>
            <person name="Distel D.L."/>
        </authorList>
    </citation>
    <scope>NUCLEOTIDE SEQUENCE [LARGE SCALE GENOMIC DNA]</scope>
    <source>
        <strain evidence="5">ATCC 39867 / T7901</strain>
    </source>
</reference>
<evidence type="ECO:0000256" key="2">
    <source>
        <dbReference type="ARBA" id="ARBA00023295"/>
    </source>
</evidence>
<evidence type="ECO:0000256" key="1">
    <source>
        <dbReference type="ARBA" id="ARBA00022801"/>
    </source>
</evidence>
<organism evidence="4 5">
    <name type="scientific">Teredinibacter turnerae (strain ATCC 39867 / T7901)</name>
    <dbReference type="NCBI Taxonomy" id="377629"/>
    <lineage>
        <taxon>Bacteria</taxon>
        <taxon>Pseudomonadati</taxon>
        <taxon>Pseudomonadota</taxon>
        <taxon>Gammaproteobacteria</taxon>
        <taxon>Cellvibrionales</taxon>
        <taxon>Cellvibrionaceae</taxon>
        <taxon>Teredinibacter</taxon>
    </lineage>
</organism>
<dbReference type="RefSeq" id="WP_015818138.1">
    <property type="nucleotide sequence ID" value="NC_012997.1"/>
</dbReference>
<dbReference type="Pfam" id="PF01156">
    <property type="entry name" value="IU_nuc_hydro"/>
    <property type="match status" value="1"/>
</dbReference>
<evidence type="ECO:0000259" key="3">
    <source>
        <dbReference type="Pfam" id="PF01156"/>
    </source>
</evidence>
<keyword evidence="2" id="KW-0326">Glycosidase</keyword>
<evidence type="ECO:0000313" key="5">
    <source>
        <dbReference type="Proteomes" id="UP000009080"/>
    </source>
</evidence>
<dbReference type="InterPro" id="IPR036452">
    <property type="entry name" value="Ribo_hydro-like"/>
</dbReference>
<dbReference type="AlphaFoldDB" id="C5BI53"/>
<dbReference type="STRING" id="377629.TERTU_4228"/>
<keyword evidence="1 4" id="KW-0378">Hydrolase</keyword>
<evidence type="ECO:0000313" key="4">
    <source>
        <dbReference type="EMBL" id="ACR12026.1"/>
    </source>
</evidence>
<dbReference type="GO" id="GO:0005829">
    <property type="term" value="C:cytosol"/>
    <property type="evidence" value="ECO:0007669"/>
    <property type="project" value="TreeGrafter"/>
</dbReference>
<dbReference type="Gene3D" id="3.90.245.10">
    <property type="entry name" value="Ribonucleoside hydrolase-like"/>
    <property type="match status" value="1"/>
</dbReference>
<gene>
    <name evidence="4" type="ordered locus">TERTU_4228</name>
</gene>